<dbReference type="SUPFAM" id="SSF52540">
    <property type="entry name" value="P-loop containing nucleoside triphosphate hydrolases"/>
    <property type="match status" value="1"/>
</dbReference>
<dbReference type="CDD" id="cd02042">
    <property type="entry name" value="ParAB_family"/>
    <property type="match status" value="1"/>
</dbReference>
<evidence type="ECO:0000259" key="1">
    <source>
        <dbReference type="Pfam" id="PF13614"/>
    </source>
</evidence>
<dbReference type="InterPro" id="IPR025669">
    <property type="entry name" value="AAA_dom"/>
</dbReference>
<reference evidence="2 3" key="1">
    <citation type="submission" date="2021-02" db="EMBL/GenBank/DDBJ databases">
        <title>Niveibacterium changnyeongensis HC41.</title>
        <authorList>
            <person name="Kang M."/>
        </authorList>
    </citation>
    <scope>NUCLEOTIDE SEQUENCE [LARGE SCALE GENOMIC DNA]</scope>
    <source>
        <strain evidence="2 3">HC41</strain>
    </source>
</reference>
<sequence>MRRVVFNQKGGVGKSTITCNLAAIAASRGKRTLVVDLDPQGNSTHYLMGKAADTLEKTLADMFDQTLRLRLLNDRVESYVHRTPFERLDILPSAPALEELMSKLESRYKIYKLRDALDELADDYDMVFIDTPPALNFYTRSALIAAQRCLIPFDCDDFSRRALYALLENVTELKSDHNEDLEIEGIVVNQFQPRAALPQRIVQELQQEGLPVLTSFLSASVKIRESHEQAKPMIHLDPSHKLAKEFTALYDSLQGRRAAT</sequence>
<dbReference type="PANTHER" id="PTHR13696">
    <property type="entry name" value="P-LOOP CONTAINING NUCLEOSIDE TRIPHOSPHATE HYDROLASE"/>
    <property type="match status" value="1"/>
</dbReference>
<dbReference type="PANTHER" id="PTHR13696:SF52">
    <property type="entry name" value="PARA FAMILY PROTEIN CT_582"/>
    <property type="match status" value="1"/>
</dbReference>
<dbReference type="InterPro" id="IPR027417">
    <property type="entry name" value="P-loop_NTPase"/>
</dbReference>
<organism evidence="2 3">
    <name type="scientific">Niveibacterium microcysteis</name>
    <dbReference type="NCBI Taxonomy" id="2811415"/>
    <lineage>
        <taxon>Bacteria</taxon>
        <taxon>Pseudomonadati</taxon>
        <taxon>Pseudomonadota</taxon>
        <taxon>Betaproteobacteria</taxon>
        <taxon>Rhodocyclales</taxon>
        <taxon>Rhodocyclaceae</taxon>
        <taxon>Niveibacterium</taxon>
    </lineage>
</organism>
<dbReference type="Proteomes" id="UP000663570">
    <property type="component" value="Chromosome"/>
</dbReference>
<dbReference type="InterPro" id="IPR050678">
    <property type="entry name" value="DNA_Partitioning_ATPase"/>
</dbReference>
<evidence type="ECO:0000313" key="2">
    <source>
        <dbReference type="EMBL" id="QSI78001.1"/>
    </source>
</evidence>
<feature type="domain" description="AAA" evidence="1">
    <location>
        <begin position="5"/>
        <end position="183"/>
    </location>
</feature>
<protein>
    <submittedName>
        <fullName evidence="2">ParA family protein</fullName>
    </submittedName>
</protein>
<dbReference type="EMBL" id="CP071060">
    <property type="protein sequence ID" value="QSI78001.1"/>
    <property type="molecule type" value="Genomic_DNA"/>
</dbReference>
<proteinExistence type="predicted"/>
<keyword evidence="3" id="KW-1185">Reference proteome</keyword>
<dbReference type="RefSeq" id="WP_206255255.1">
    <property type="nucleotide sequence ID" value="NZ_CP071060.1"/>
</dbReference>
<evidence type="ECO:0000313" key="3">
    <source>
        <dbReference type="Proteomes" id="UP000663570"/>
    </source>
</evidence>
<name>A0ABX7MAS6_9RHOO</name>
<gene>
    <name evidence="2" type="ORF">JY500_04985</name>
</gene>
<accession>A0ABX7MAS6</accession>
<dbReference type="Gene3D" id="3.40.50.300">
    <property type="entry name" value="P-loop containing nucleotide triphosphate hydrolases"/>
    <property type="match status" value="1"/>
</dbReference>
<dbReference type="Pfam" id="PF13614">
    <property type="entry name" value="AAA_31"/>
    <property type="match status" value="1"/>
</dbReference>